<comment type="caution">
    <text evidence="2">The sequence shown here is derived from an EMBL/GenBank/DDBJ whole genome shotgun (WGS) entry which is preliminary data.</text>
</comment>
<dbReference type="InterPro" id="IPR001173">
    <property type="entry name" value="Glyco_trans_2-like"/>
</dbReference>
<gene>
    <name evidence="2" type="ORF">ENS31_08040</name>
</gene>
<feature type="domain" description="Glycosyltransferase 2-like" evidence="1">
    <location>
        <begin position="56"/>
        <end position="102"/>
    </location>
</feature>
<organism evidence="2">
    <name type="scientific">Ignavibacterium album</name>
    <dbReference type="NCBI Taxonomy" id="591197"/>
    <lineage>
        <taxon>Bacteria</taxon>
        <taxon>Pseudomonadati</taxon>
        <taxon>Ignavibacteriota</taxon>
        <taxon>Ignavibacteria</taxon>
        <taxon>Ignavibacteriales</taxon>
        <taxon>Ignavibacteriaceae</taxon>
        <taxon>Ignavibacterium</taxon>
    </lineage>
</organism>
<dbReference type="EMBL" id="DSUJ01000008">
    <property type="protein sequence ID" value="HFI91461.1"/>
    <property type="molecule type" value="Genomic_DNA"/>
</dbReference>
<evidence type="ECO:0000259" key="1">
    <source>
        <dbReference type="Pfam" id="PF00535"/>
    </source>
</evidence>
<dbReference type="Pfam" id="PF00535">
    <property type="entry name" value="Glycos_transf_2"/>
    <property type="match status" value="1"/>
</dbReference>
<dbReference type="GO" id="GO:0016740">
    <property type="term" value="F:transferase activity"/>
    <property type="evidence" value="ECO:0007669"/>
    <property type="project" value="UniProtKB-KW"/>
</dbReference>
<dbReference type="AlphaFoldDB" id="A0A7V2ZK97"/>
<protein>
    <submittedName>
        <fullName evidence="2">Glycosyltransferase</fullName>
    </submittedName>
</protein>
<name>A0A7V2ZK97_9BACT</name>
<accession>A0A7V2ZK97</accession>
<sequence length="333" mass="38616">MQGTLTIQNDKNEDENLNDYSFTTYNDILRQAQEDNKPAQNNYSPFTNHYSLISISEPDSGIYDAINKGIKLATGDVIGLLHSDDFYADEFVLERYAEAFKHSAEGKAQRSFDYLSRRWQSVVDAQERTKLPSTYNQPPTTDNQQPIIDAVYSDLVYVRGKTKNDKRKTNDLEYIKHEALNIEYSIIRRWKTHKRVSNELSVVYNKTSEKMSSSTIHYSLITNHQLQNGWMPPHPTLFIRREVFDKYGLYRTDMKIAADYEMILRLFWKNKISSAYLPVTTYCMTIGGASNKSLRNILTKSSEDYKAMKTHGLPSPLITLIIKNLRKLPQFFN</sequence>
<reference evidence="2" key="1">
    <citation type="journal article" date="2020" name="mSystems">
        <title>Genome- and Community-Level Interaction Insights into Carbon Utilization and Element Cycling Functions of Hydrothermarchaeota in Hydrothermal Sediment.</title>
        <authorList>
            <person name="Zhou Z."/>
            <person name="Liu Y."/>
            <person name="Xu W."/>
            <person name="Pan J."/>
            <person name="Luo Z.H."/>
            <person name="Li M."/>
        </authorList>
    </citation>
    <scope>NUCLEOTIDE SEQUENCE [LARGE SCALE GENOMIC DNA]</scope>
    <source>
        <strain evidence="2">SpSt-479</strain>
    </source>
</reference>
<dbReference type="Gene3D" id="3.90.550.10">
    <property type="entry name" value="Spore Coat Polysaccharide Biosynthesis Protein SpsA, Chain A"/>
    <property type="match status" value="2"/>
</dbReference>
<dbReference type="SUPFAM" id="SSF53448">
    <property type="entry name" value="Nucleotide-diphospho-sugar transferases"/>
    <property type="match status" value="1"/>
</dbReference>
<dbReference type="InterPro" id="IPR029044">
    <property type="entry name" value="Nucleotide-diphossugar_trans"/>
</dbReference>
<keyword evidence="2" id="KW-0808">Transferase</keyword>
<evidence type="ECO:0000313" key="2">
    <source>
        <dbReference type="EMBL" id="HFI91461.1"/>
    </source>
</evidence>
<proteinExistence type="predicted"/>